<evidence type="ECO:0000313" key="3">
    <source>
        <dbReference type="EMBL" id="ELY23256.1"/>
    </source>
</evidence>
<reference evidence="4" key="1">
    <citation type="submission" date="2010-02" db="EMBL/GenBank/DDBJ databases">
        <title>Complete sequence of chromosome of Natrialba magadii ATCC 43099.</title>
        <authorList>
            <consortium name="US DOE Joint Genome Institute"/>
            <person name="Lucas S."/>
            <person name="Copeland A."/>
            <person name="Lapidus A."/>
            <person name="Cheng J.-F."/>
            <person name="Bruce D."/>
            <person name="Goodwin L."/>
            <person name="Pitluck S."/>
            <person name="Davenport K."/>
            <person name="Saunders E."/>
            <person name="Detter J.C."/>
            <person name="Han C."/>
            <person name="Tapia R."/>
            <person name="Land M."/>
            <person name="Hauser L."/>
            <person name="Kyrpides N."/>
            <person name="Mikhailova N."/>
            <person name="De Castro R.E."/>
            <person name="Maupin-Furlow J.A."/>
            <person name="Woyke T."/>
        </authorList>
    </citation>
    <scope>NUCLEOTIDE SEQUENCE [LARGE SCALE GENOMIC DNA]</scope>
    <source>
        <strain evidence="4">ATCC 43099 / DSM 3394 / CCM 3739 / CIP 104546 / IAM 13178 / JCM 8861 / NBRC 102185 / NCIMB 2190 / MS3</strain>
    </source>
</reference>
<dbReference type="STRING" id="547559.Nmag_1644"/>
<dbReference type="Proteomes" id="UP000011543">
    <property type="component" value="Unassembled WGS sequence"/>
</dbReference>
<reference evidence="2 4" key="2">
    <citation type="journal article" date="2012" name="BMC Genomics">
        <title>A comparative genomics perspective on the genetic content of the alkaliphilic haloarchaeon Natrialba magadii ATCC 43099T.</title>
        <authorList>
            <person name="Siddaramappa S."/>
            <person name="Challacombe J.F."/>
            <person name="Decastro R.E."/>
            <person name="Pfeiffer F."/>
            <person name="Sastre D.E."/>
            <person name="Gimenez M.I."/>
            <person name="Paggi R.A."/>
            <person name="Detter J.C."/>
            <person name="Davenport K.W."/>
            <person name="Goodwin L.A."/>
            <person name="Kyrpides N."/>
            <person name="Tapia R."/>
            <person name="Pitluck S."/>
            <person name="Lucas S."/>
            <person name="Woyke T."/>
            <person name="Maupin-Furlow J.A."/>
        </authorList>
    </citation>
    <scope>NUCLEOTIDE SEQUENCE [LARGE SCALE GENOMIC DNA]</scope>
    <source>
        <strain evidence="2">ATCC 43099</strain>
        <strain evidence="4">ATCC 43099 / DSM 3394 / CCM 3739 / CIP 104546 / IAM 13178 / JCM 8861 / NBRC 102185 / NCIMB 2190 / MS3</strain>
    </source>
</reference>
<dbReference type="GeneID" id="8824479"/>
<dbReference type="Proteomes" id="UP000001879">
    <property type="component" value="Chromosome"/>
</dbReference>
<reference evidence="2" key="4">
    <citation type="submission" date="2016-09" db="EMBL/GenBank/DDBJ databases">
        <authorList>
            <person name="Pfeiffer F."/>
        </authorList>
    </citation>
    <scope>NUCLEOTIDE SEQUENCE</scope>
    <source>
        <strain evidence="2">ATCC 43099</strain>
    </source>
</reference>
<feature type="region of interest" description="Disordered" evidence="1">
    <location>
        <begin position="1"/>
        <end position="40"/>
    </location>
</feature>
<dbReference type="PATRIC" id="fig|547559.17.peg.4095"/>
<dbReference type="AlphaFoldDB" id="D3SUG2"/>
<reference evidence="3 5" key="3">
    <citation type="journal article" date="2014" name="PLoS Genet.">
        <title>Phylogenetically driven sequencing of extremely halophilic archaea reveals strategies for static and dynamic osmo-response.</title>
        <authorList>
            <person name="Becker E.A."/>
            <person name="Seitzer P.M."/>
            <person name="Tritt A."/>
            <person name="Larsen D."/>
            <person name="Krusor M."/>
            <person name="Yao A.I."/>
            <person name="Wu D."/>
            <person name="Madern D."/>
            <person name="Eisen J.A."/>
            <person name="Darling A.E."/>
            <person name="Facciotti M.T."/>
        </authorList>
    </citation>
    <scope>NUCLEOTIDE SEQUENCE [LARGE SCALE GENOMIC DNA]</scope>
    <source>
        <strain evidence="5">ATCC 43099 / DSM 3394 / CCM 3739 / CIP 104546 / IAM 13178 / JCM 8861 / NBRC 102185 / NCIMB 2190 / MS3</strain>
        <strain evidence="3">MS-3</strain>
    </source>
</reference>
<dbReference type="PaxDb" id="547559-Nmag_1644"/>
<dbReference type="HOGENOM" id="CLU_1521911_0_0_2"/>
<sequence>MRIQHPRATDAFARDPPSQVAVPISSSRHTNVGVDDEGYLSIKPDKVDDVMDHLASSYDVEYDRDTGDVVSYAGDDLEETADDDETNADQDGSDVDTETGADGDSETDDLEAWADWNRDDWLALGWNDRKADVEDGLVDDHLTEIHDLESNHSKRVRNAAKARLKDLGRADELEDE</sequence>
<evidence type="ECO:0000256" key="1">
    <source>
        <dbReference type="SAM" id="MobiDB-lite"/>
    </source>
</evidence>
<evidence type="ECO:0000313" key="5">
    <source>
        <dbReference type="Proteomes" id="UP000011543"/>
    </source>
</evidence>
<dbReference type="RefSeq" id="WP_004217519.1">
    <property type="nucleotide sequence ID" value="NC_013922.1"/>
</dbReference>
<gene>
    <name evidence="2" type="ordered locus">Nmag_1644</name>
    <name evidence="3" type="ORF">C500_20741</name>
</gene>
<evidence type="ECO:0000313" key="4">
    <source>
        <dbReference type="Proteomes" id="UP000001879"/>
    </source>
</evidence>
<keyword evidence="4" id="KW-1185">Reference proteome</keyword>
<proteinExistence type="predicted"/>
<dbReference type="EMBL" id="AOHS01000063">
    <property type="protein sequence ID" value="ELY23256.1"/>
    <property type="molecule type" value="Genomic_DNA"/>
</dbReference>
<feature type="region of interest" description="Disordered" evidence="1">
    <location>
        <begin position="65"/>
        <end position="110"/>
    </location>
</feature>
<feature type="compositionally biased region" description="Acidic residues" evidence="1">
    <location>
        <begin position="75"/>
        <end position="110"/>
    </location>
</feature>
<protein>
    <submittedName>
        <fullName evidence="2">Uncharacterized protein</fullName>
    </submittedName>
</protein>
<dbReference type="EMBL" id="CP001932">
    <property type="protein sequence ID" value="ADD05220.1"/>
    <property type="molecule type" value="Genomic_DNA"/>
</dbReference>
<organism evidence="2 4">
    <name type="scientific">Natrialba magadii (strain ATCC 43099 / DSM 3394 / CCM 3739 / CIP 104546 / IAM 13178 / JCM 8861 / NBRC 102185 / NCIMB 2190 / MS3)</name>
    <name type="common">Natronobacterium magadii</name>
    <dbReference type="NCBI Taxonomy" id="547559"/>
    <lineage>
        <taxon>Archaea</taxon>
        <taxon>Methanobacteriati</taxon>
        <taxon>Methanobacteriota</taxon>
        <taxon>Stenosarchaea group</taxon>
        <taxon>Halobacteria</taxon>
        <taxon>Halobacteriales</taxon>
        <taxon>Natrialbaceae</taxon>
        <taxon>Natrialba</taxon>
    </lineage>
</organism>
<dbReference type="KEGG" id="nmg:Nmag_1644"/>
<dbReference type="OrthoDB" id="275804at2157"/>
<evidence type="ECO:0000313" key="2">
    <source>
        <dbReference type="EMBL" id="ADD05220.1"/>
    </source>
</evidence>
<accession>D3SUG2</accession>
<name>D3SUG2_NATMM</name>